<dbReference type="InterPro" id="IPR001387">
    <property type="entry name" value="Cro/C1-type_HTH"/>
</dbReference>
<dbReference type="Proteomes" id="UP000215224">
    <property type="component" value="Chromosome"/>
</dbReference>
<name>A0A223KUU8_9BACI</name>
<evidence type="ECO:0000313" key="2">
    <source>
        <dbReference type="EMBL" id="AST93272.1"/>
    </source>
</evidence>
<dbReference type="SMART" id="SM00530">
    <property type="entry name" value="HTH_XRE"/>
    <property type="match status" value="1"/>
</dbReference>
<proteinExistence type="predicted"/>
<dbReference type="GO" id="GO:0003677">
    <property type="term" value="F:DNA binding"/>
    <property type="evidence" value="ECO:0007669"/>
    <property type="project" value="InterPro"/>
</dbReference>
<keyword evidence="3" id="KW-1185">Reference proteome</keyword>
<dbReference type="RefSeq" id="WP_066419492.1">
    <property type="nucleotide sequence ID" value="NZ_CP018866.1"/>
</dbReference>
<organism evidence="2 3">
    <name type="scientific">Sutcliffiella cohnii</name>
    <dbReference type="NCBI Taxonomy" id="33932"/>
    <lineage>
        <taxon>Bacteria</taxon>
        <taxon>Bacillati</taxon>
        <taxon>Bacillota</taxon>
        <taxon>Bacilli</taxon>
        <taxon>Bacillales</taxon>
        <taxon>Bacillaceae</taxon>
        <taxon>Sutcliffiella</taxon>
    </lineage>
</organism>
<dbReference type="AlphaFoldDB" id="A0A223KUU8"/>
<evidence type="ECO:0000259" key="1">
    <source>
        <dbReference type="PROSITE" id="PS50943"/>
    </source>
</evidence>
<protein>
    <recommendedName>
        <fullName evidence="1">HTH cro/C1-type domain-containing protein</fullName>
    </recommendedName>
</protein>
<dbReference type="SUPFAM" id="SSF47413">
    <property type="entry name" value="lambda repressor-like DNA-binding domains"/>
    <property type="match status" value="1"/>
</dbReference>
<dbReference type="EMBL" id="CP018866">
    <property type="protein sequence ID" value="AST93272.1"/>
    <property type="molecule type" value="Genomic_DNA"/>
</dbReference>
<dbReference type="CDD" id="cd00093">
    <property type="entry name" value="HTH_XRE"/>
    <property type="match status" value="1"/>
</dbReference>
<evidence type="ECO:0000313" key="3">
    <source>
        <dbReference type="Proteomes" id="UP000215224"/>
    </source>
</evidence>
<reference evidence="2 3" key="1">
    <citation type="submission" date="2016-12" db="EMBL/GenBank/DDBJ databases">
        <title>The whole genome sequencing and assembly of Bacillus cohnii DSM 6307T strain.</title>
        <authorList>
            <person name="Lee Y.-J."/>
            <person name="Yi H."/>
            <person name="Bahn Y.-S."/>
            <person name="Kim J.F."/>
            <person name="Lee D.-W."/>
        </authorList>
    </citation>
    <scope>NUCLEOTIDE SEQUENCE [LARGE SCALE GENOMIC DNA]</scope>
    <source>
        <strain evidence="2 3">DSM 6307</strain>
    </source>
</reference>
<feature type="domain" description="HTH cro/C1-type" evidence="1">
    <location>
        <begin position="7"/>
        <end position="61"/>
    </location>
</feature>
<sequence length="66" mass="7367">MQLESNLRAILTQRGVKQSWLAARVGVRQGTISDLVNNKTVPSLLLALAIADVLEVKVEEIWKILR</sequence>
<dbReference type="Gene3D" id="1.10.260.40">
    <property type="entry name" value="lambda repressor-like DNA-binding domains"/>
    <property type="match status" value="1"/>
</dbReference>
<accession>A0A223KUU8</accession>
<gene>
    <name evidence="2" type="ORF">BC6307_19415</name>
</gene>
<dbReference type="KEGG" id="bcoh:BC6307_19415"/>
<dbReference type="PROSITE" id="PS50943">
    <property type="entry name" value="HTH_CROC1"/>
    <property type="match status" value="1"/>
</dbReference>
<dbReference type="InterPro" id="IPR010982">
    <property type="entry name" value="Lambda_DNA-bd_dom_sf"/>
</dbReference>
<dbReference type="Pfam" id="PF01381">
    <property type="entry name" value="HTH_3"/>
    <property type="match status" value="1"/>
</dbReference>